<dbReference type="KEGG" id="nia:A8C56_12320"/>
<dbReference type="InterPro" id="IPR027417">
    <property type="entry name" value="P-loop_NTPase"/>
</dbReference>
<feature type="domain" description="Rad50/SbcC-type AAA" evidence="2">
    <location>
        <begin position="28"/>
        <end position="247"/>
    </location>
</feature>
<feature type="coiled-coil region" evidence="1">
    <location>
        <begin position="365"/>
        <end position="406"/>
    </location>
</feature>
<dbReference type="InterPro" id="IPR038729">
    <property type="entry name" value="Rad50/SbcC_AAA"/>
</dbReference>
<dbReference type="STRING" id="1176587.A8C56_12320"/>
<dbReference type="GO" id="GO:0006302">
    <property type="term" value="P:double-strand break repair"/>
    <property type="evidence" value="ECO:0007669"/>
    <property type="project" value="InterPro"/>
</dbReference>
<feature type="coiled-coil region" evidence="1">
    <location>
        <begin position="456"/>
        <end position="483"/>
    </location>
</feature>
<dbReference type="Proteomes" id="UP000077667">
    <property type="component" value="Chromosome"/>
</dbReference>
<reference evidence="3 4" key="1">
    <citation type="submission" date="2016-05" db="EMBL/GenBank/DDBJ databases">
        <title>Niabella ginsenosidivorans BS26 whole genome sequencing.</title>
        <authorList>
            <person name="Im W.T."/>
            <person name="Siddiqi M.Z."/>
        </authorList>
    </citation>
    <scope>NUCLEOTIDE SEQUENCE [LARGE SCALE GENOMIC DNA]</scope>
    <source>
        <strain evidence="3 4">BS26</strain>
    </source>
</reference>
<proteinExistence type="predicted"/>
<dbReference type="OrthoDB" id="853948at2"/>
<accession>A0A1A9I4Q7</accession>
<organism evidence="3 4">
    <name type="scientific">Niabella ginsenosidivorans</name>
    <dbReference type="NCBI Taxonomy" id="1176587"/>
    <lineage>
        <taxon>Bacteria</taxon>
        <taxon>Pseudomonadati</taxon>
        <taxon>Bacteroidota</taxon>
        <taxon>Chitinophagia</taxon>
        <taxon>Chitinophagales</taxon>
        <taxon>Chitinophagaceae</taxon>
        <taxon>Niabella</taxon>
    </lineage>
</organism>
<dbReference type="GO" id="GO:0016887">
    <property type="term" value="F:ATP hydrolysis activity"/>
    <property type="evidence" value="ECO:0007669"/>
    <property type="project" value="InterPro"/>
</dbReference>
<sequence>MTQNRPYLFLNRLVVVTHTGVIAYDETFHLGVNIIRGVNSSGKSTIANFIFFALGGNFENWTTEALKCREVFAEVNINGAVVTLRRYIGEGSNKPMNIFWGAYEASRKNAIEWQTYPYRQTAQTTSYTNILFKALNFPEVKNTDTDSNITMHQLLRLMYIDQDTPTQSLFRFERFDLPLTRQTIAEVLLGVYDDTLYTQRLNLRTAQKLQEDKKRQYEHLNRLFSRSGTETNLEAIQAQIEDTRQEYNSNEEKIVELKATQRVRTNTRTATNSEVLQQALSSTKSALKTTQEQADQLEFDVFDSRQFIKTLEKRVYDLNNSLLTRKTLGELPLTHCPQCLSLLDANHPESICLLCKQPLTEDAEKANAKRLLVEMELQIKESEGLLEEKEKQLLDLRGQLVVLQQRVRLEQKQLDAAISNVQSTRDDRIDALLIRQGELTRQLEYLAEQIKIVSVLKQLKSELEELAATIKGLQLEIEDKEARQRANFDKAMRKIKEYTLQILKADLDRQEEFKNPRNLEIDFMKDVFTLDGGNNFSASSKTYFKNAVLFAIFFAGVELDYFRYPRFILCDNMEDNGMEKIRTQNFQKAITDISNGLKNPHQIIFTTSMVNDDLNNTPLCIGREYSSNDKSLRMKSQ</sequence>
<keyword evidence="1" id="KW-0175">Coiled coil</keyword>
<keyword evidence="4" id="KW-1185">Reference proteome</keyword>
<dbReference type="RefSeq" id="WP_067756396.1">
    <property type="nucleotide sequence ID" value="NZ_CP015772.1"/>
</dbReference>
<dbReference type="EMBL" id="CP015772">
    <property type="protein sequence ID" value="ANH81661.1"/>
    <property type="molecule type" value="Genomic_DNA"/>
</dbReference>
<dbReference type="Pfam" id="PF13476">
    <property type="entry name" value="AAA_23"/>
    <property type="match status" value="1"/>
</dbReference>
<evidence type="ECO:0000256" key="1">
    <source>
        <dbReference type="SAM" id="Coils"/>
    </source>
</evidence>
<dbReference type="AlphaFoldDB" id="A0A1A9I4Q7"/>
<protein>
    <recommendedName>
        <fullName evidence="2">Rad50/SbcC-type AAA domain-containing protein</fullName>
    </recommendedName>
</protein>
<dbReference type="Gene3D" id="3.40.50.300">
    <property type="entry name" value="P-loop containing nucleotide triphosphate hydrolases"/>
    <property type="match status" value="2"/>
</dbReference>
<evidence type="ECO:0000259" key="2">
    <source>
        <dbReference type="Pfam" id="PF13476"/>
    </source>
</evidence>
<evidence type="ECO:0000313" key="4">
    <source>
        <dbReference type="Proteomes" id="UP000077667"/>
    </source>
</evidence>
<name>A0A1A9I4Q7_9BACT</name>
<feature type="coiled-coil region" evidence="1">
    <location>
        <begin position="203"/>
        <end position="260"/>
    </location>
</feature>
<evidence type="ECO:0000313" key="3">
    <source>
        <dbReference type="EMBL" id="ANH81661.1"/>
    </source>
</evidence>
<gene>
    <name evidence="3" type="ORF">A8C56_12320</name>
</gene>